<comment type="catalytic activity">
    <reaction evidence="3">
        <text>L-arginine + H2O = L-citrulline + NH4(+)</text>
        <dbReference type="Rhea" id="RHEA:19597"/>
        <dbReference type="ChEBI" id="CHEBI:15377"/>
        <dbReference type="ChEBI" id="CHEBI:28938"/>
        <dbReference type="ChEBI" id="CHEBI:32682"/>
        <dbReference type="ChEBI" id="CHEBI:57743"/>
        <dbReference type="EC" id="3.5.3.6"/>
    </reaction>
</comment>
<organism evidence="4 5">
    <name type="scientific">Profundicola chukchiensis</name>
    <dbReference type="NCBI Taxonomy" id="2961959"/>
    <lineage>
        <taxon>Bacteria</taxon>
        <taxon>Pseudomonadati</taxon>
        <taxon>Bacteroidota</taxon>
        <taxon>Flavobacteriia</taxon>
        <taxon>Flavobacteriales</taxon>
        <taxon>Weeksellaceae</taxon>
        <taxon>Profundicola</taxon>
    </lineage>
</organism>
<dbReference type="SUPFAM" id="SSF55909">
    <property type="entry name" value="Pentein"/>
    <property type="match status" value="1"/>
</dbReference>
<evidence type="ECO:0000256" key="1">
    <source>
        <dbReference type="ARBA" id="ARBA00005213"/>
    </source>
</evidence>
<dbReference type="PANTHER" id="PTHR47271:SF2">
    <property type="entry name" value="ARGININE DEIMINASE"/>
    <property type="match status" value="1"/>
</dbReference>
<gene>
    <name evidence="4" type="ORF">NMK71_09785</name>
</gene>
<sequence>MILNVTNETDTLKAVVLGQPGGMGEDPELKDTFDSKSRESVKRGIYPSEEDVTKEMEAFEKVLKKHDVQVFRPWVIEDLNQVFSRDVGFVIDDKFIIANLIEDREEEQKAYERIIDSISEKNIIKTPDDVHVEGGDVILWNEFMFVGCYKQDDYSKYKTARTNAKAVEFLKHHFPHKWVIDMELVKDDNDPFRGILHLDCTFQPVGKDKAIIYKNGFLNERHYQILLDLFGRKNVFEVTREEMYWMNTNIFSISPEVVVSEKNFTRLNNHMRDEWGLTVEEIPYREVSKMGGLLRCSTMPLIRE</sequence>
<evidence type="ECO:0000313" key="5">
    <source>
        <dbReference type="Proteomes" id="UP001152599"/>
    </source>
</evidence>
<name>A0A9X4RXB9_9FLAO</name>
<accession>A0A9X4RXB9</accession>
<protein>
    <recommendedName>
        <fullName evidence="2">arginine deiminase</fullName>
        <ecNumber evidence="2">3.5.3.6</ecNumber>
    </recommendedName>
</protein>
<reference evidence="4" key="1">
    <citation type="submission" date="2022-07" db="EMBL/GenBank/DDBJ databases">
        <title>Description and genome-wide analysis of Profundicola chukchiensis gen. nov., sp. nov., marine bacteria isolated from bottom sediments of the Chukchi Sea.</title>
        <authorList>
            <person name="Romanenko L."/>
            <person name="Otstavnykh N."/>
            <person name="Kurilenko V."/>
            <person name="Eremeev V."/>
            <person name="Velansky P."/>
            <person name="Mikhailov V."/>
            <person name="Isaeva M."/>
        </authorList>
    </citation>
    <scope>NUCLEOTIDE SEQUENCE</scope>
    <source>
        <strain evidence="4">KMM 9713</strain>
    </source>
</reference>
<dbReference type="EMBL" id="JANCMU010000006">
    <property type="protein sequence ID" value="MDG4946707.1"/>
    <property type="molecule type" value="Genomic_DNA"/>
</dbReference>
<comment type="caution">
    <text evidence="4">The sequence shown here is derived from an EMBL/GenBank/DDBJ whole genome shotgun (WGS) entry which is preliminary data.</text>
</comment>
<comment type="pathway">
    <text evidence="1">Amino-acid degradation; L-arginine degradation via ADI pathway; carbamoyl phosphate from L-arginine: step 1/2.</text>
</comment>
<evidence type="ECO:0000256" key="2">
    <source>
        <dbReference type="ARBA" id="ARBA00012171"/>
    </source>
</evidence>
<dbReference type="AlphaFoldDB" id="A0A9X4RXB9"/>
<dbReference type="EC" id="3.5.3.6" evidence="2"/>
<evidence type="ECO:0000256" key="3">
    <source>
        <dbReference type="ARBA" id="ARBA00049429"/>
    </source>
</evidence>
<dbReference type="Gene3D" id="3.75.10.10">
    <property type="entry name" value="L-arginine/glycine Amidinotransferase, Chain A"/>
    <property type="match status" value="1"/>
</dbReference>
<dbReference type="GO" id="GO:0019546">
    <property type="term" value="P:L-arginine deiminase pathway"/>
    <property type="evidence" value="ECO:0007669"/>
    <property type="project" value="TreeGrafter"/>
</dbReference>
<evidence type="ECO:0000313" key="4">
    <source>
        <dbReference type="EMBL" id="MDG4946707.1"/>
    </source>
</evidence>
<dbReference type="Proteomes" id="UP001152599">
    <property type="component" value="Unassembled WGS sequence"/>
</dbReference>
<keyword evidence="5" id="KW-1185">Reference proteome</keyword>
<dbReference type="RefSeq" id="WP_304421053.1">
    <property type="nucleotide sequence ID" value="NZ_JANCMU010000006.1"/>
</dbReference>
<dbReference type="GO" id="GO:0016990">
    <property type="term" value="F:arginine deiminase activity"/>
    <property type="evidence" value="ECO:0007669"/>
    <property type="project" value="UniProtKB-EC"/>
</dbReference>
<dbReference type="PANTHER" id="PTHR47271">
    <property type="entry name" value="ARGININE DEIMINASE"/>
    <property type="match status" value="1"/>
</dbReference>
<proteinExistence type="predicted"/>
<dbReference type="Pfam" id="PF19420">
    <property type="entry name" value="DDAH_eukar"/>
    <property type="match status" value="1"/>
</dbReference>